<organism evidence="7 8">
    <name type="scientific">Natranaerovirga hydrolytica</name>
    <dbReference type="NCBI Taxonomy" id="680378"/>
    <lineage>
        <taxon>Bacteria</taxon>
        <taxon>Bacillati</taxon>
        <taxon>Bacillota</taxon>
        <taxon>Clostridia</taxon>
        <taxon>Lachnospirales</taxon>
        <taxon>Natranaerovirgaceae</taxon>
        <taxon>Natranaerovirga</taxon>
    </lineage>
</organism>
<dbReference type="Proteomes" id="UP000294545">
    <property type="component" value="Unassembled WGS sequence"/>
</dbReference>
<feature type="active site" description="Nucleophile" evidence="4">
    <location>
        <position position="12"/>
    </location>
</feature>
<evidence type="ECO:0000313" key="8">
    <source>
        <dbReference type="Proteomes" id="UP000294545"/>
    </source>
</evidence>
<feature type="active site" description="Proton donor" evidence="4">
    <location>
        <position position="120"/>
    </location>
</feature>
<dbReference type="PANTHER" id="PTHR11717">
    <property type="entry name" value="LOW MOLECULAR WEIGHT PROTEIN TYROSINE PHOSPHATASE"/>
    <property type="match status" value="1"/>
</dbReference>
<protein>
    <submittedName>
        <fullName evidence="7">Protein-tyrosine phosphatase</fullName>
    </submittedName>
</protein>
<dbReference type="AlphaFoldDB" id="A0A4R1MAD7"/>
<proteinExistence type="inferred from homology"/>
<evidence type="ECO:0000256" key="1">
    <source>
        <dbReference type="ARBA" id="ARBA00011063"/>
    </source>
</evidence>
<dbReference type="PRINTS" id="PR00719">
    <property type="entry name" value="LMWPTPASE"/>
</dbReference>
<sequence>MSRKVKKIIFVCTGNTCRSPMAEVIGKNILNHPIEIISRGIFVSYSSGANEKAIAITNKNNLSLEQHQAKPFDINEVENNTLILTMTDGHKLMLLKQYSILNNNVYTLNEFVGEKGIIEDPFGQSIKAYELTFNQLNELISKLNNKIEWEDNE</sequence>
<evidence type="ECO:0000313" key="7">
    <source>
        <dbReference type="EMBL" id="TCK87914.1"/>
    </source>
</evidence>
<keyword evidence="8" id="KW-1185">Reference proteome</keyword>
<keyword evidence="3" id="KW-0904">Protein phosphatase</keyword>
<dbReference type="InterPro" id="IPR017867">
    <property type="entry name" value="Tyr_phospatase_low_mol_wt"/>
</dbReference>
<name>A0A4R1MAD7_9FIRM</name>
<evidence type="ECO:0000259" key="6">
    <source>
        <dbReference type="SMART" id="SM00226"/>
    </source>
</evidence>
<keyword evidence="2" id="KW-0378">Hydrolase</keyword>
<evidence type="ECO:0000256" key="3">
    <source>
        <dbReference type="ARBA" id="ARBA00022912"/>
    </source>
</evidence>
<evidence type="ECO:0000256" key="5">
    <source>
        <dbReference type="SAM" id="Coils"/>
    </source>
</evidence>
<feature type="coiled-coil region" evidence="5">
    <location>
        <begin position="126"/>
        <end position="153"/>
    </location>
</feature>
<evidence type="ECO:0000256" key="4">
    <source>
        <dbReference type="PIRSR" id="PIRSR617867-1"/>
    </source>
</evidence>
<comment type="caution">
    <text evidence="7">The sequence shown here is derived from an EMBL/GenBank/DDBJ whole genome shotgun (WGS) entry which is preliminary data.</text>
</comment>
<dbReference type="GO" id="GO:0004725">
    <property type="term" value="F:protein tyrosine phosphatase activity"/>
    <property type="evidence" value="ECO:0007669"/>
    <property type="project" value="InterPro"/>
</dbReference>
<dbReference type="Gene3D" id="3.40.50.2300">
    <property type="match status" value="1"/>
</dbReference>
<dbReference type="InterPro" id="IPR023485">
    <property type="entry name" value="Ptyr_pPase"/>
</dbReference>
<comment type="similarity">
    <text evidence="1">Belongs to the low molecular weight phosphotyrosine protein phosphatase family.</text>
</comment>
<accession>A0A4R1MAD7</accession>
<dbReference type="PANTHER" id="PTHR11717:SF31">
    <property type="entry name" value="LOW MOLECULAR WEIGHT PROTEIN-TYROSINE-PHOSPHATASE ETP-RELATED"/>
    <property type="match status" value="1"/>
</dbReference>
<reference evidence="7 8" key="1">
    <citation type="submission" date="2019-03" db="EMBL/GenBank/DDBJ databases">
        <title>Genomic Encyclopedia of Type Strains, Phase IV (KMG-IV): sequencing the most valuable type-strain genomes for metagenomic binning, comparative biology and taxonomic classification.</title>
        <authorList>
            <person name="Goeker M."/>
        </authorList>
    </citation>
    <scope>NUCLEOTIDE SEQUENCE [LARGE SCALE GENOMIC DNA]</scope>
    <source>
        <strain evidence="7 8">DSM 24176</strain>
    </source>
</reference>
<dbReference type="RefSeq" id="WP_165868633.1">
    <property type="nucleotide sequence ID" value="NZ_SMGQ01000018.1"/>
</dbReference>
<feature type="domain" description="Phosphotyrosine protein phosphatase I" evidence="6">
    <location>
        <begin position="6"/>
        <end position="146"/>
    </location>
</feature>
<dbReference type="EMBL" id="SMGQ01000018">
    <property type="protein sequence ID" value="TCK87914.1"/>
    <property type="molecule type" value="Genomic_DNA"/>
</dbReference>
<dbReference type="SUPFAM" id="SSF52788">
    <property type="entry name" value="Phosphotyrosine protein phosphatases I"/>
    <property type="match status" value="1"/>
</dbReference>
<dbReference type="InterPro" id="IPR036196">
    <property type="entry name" value="Ptyr_pPase_sf"/>
</dbReference>
<dbReference type="SMART" id="SM00226">
    <property type="entry name" value="LMWPc"/>
    <property type="match status" value="1"/>
</dbReference>
<feature type="active site" evidence="4">
    <location>
        <position position="18"/>
    </location>
</feature>
<evidence type="ECO:0000256" key="2">
    <source>
        <dbReference type="ARBA" id="ARBA00022801"/>
    </source>
</evidence>
<dbReference type="CDD" id="cd16344">
    <property type="entry name" value="LMWPAP"/>
    <property type="match status" value="1"/>
</dbReference>
<dbReference type="Pfam" id="PF01451">
    <property type="entry name" value="LMWPc"/>
    <property type="match status" value="1"/>
</dbReference>
<keyword evidence="5" id="KW-0175">Coiled coil</keyword>
<dbReference type="InterPro" id="IPR050438">
    <property type="entry name" value="LMW_PTPase"/>
</dbReference>
<gene>
    <name evidence="7" type="ORF">EDC19_2758</name>
</gene>